<protein>
    <submittedName>
        <fullName evidence="3">Uncharacterized protein LOC112552657</fullName>
    </submittedName>
</protein>
<feature type="compositionally biased region" description="Polar residues" evidence="1">
    <location>
        <begin position="1"/>
        <end position="10"/>
    </location>
</feature>
<feature type="region of interest" description="Disordered" evidence="1">
    <location>
        <begin position="1"/>
        <end position="30"/>
    </location>
</feature>
<dbReference type="RefSeq" id="XP_025074136.1">
    <property type="nucleotide sequence ID" value="XM_025218351.1"/>
</dbReference>
<accession>A0A8N1S5X2</accession>
<dbReference type="AlphaFoldDB" id="A0A8N1S5X2"/>
<proteinExistence type="predicted"/>
<gene>
    <name evidence="3" type="primary">LOC112552657</name>
</gene>
<reference evidence="3" key="1">
    <citation type="submission" date="2025-08" db="UniProtKB">
        <authorList>
            <consortium name="RefSeq"/>
        </authorList>
    </citation>
    <scope>IDENTIFICATION</scope>
</reference>
<keyword evidence="2" id="KW-1185">Reference proteome</keyword>
<dbReference type="Proteomes" id="UP000504615">
    <property type="component" value="Unplaced"/>
</dbReference>
<dbReference type="GeneID" id="112552657"/>
<name>A0A8N1S5X2_9HYME</name>
<organism evidence="2 3">
    <name type="scientific">Pogonomyrmex barbatus</name>
    <name type="common">red harvester ant</name>
    <dbReference type="NCBI Taxonomy" id="144034"/>
    <lineage>
        <taxon>Eukaryota</taxon>
        <taxon>Metazoa</taxon>
        <taxon>Ecdysozoa</taxon>
        <taxon>Arthropoda</taxon>
        <taxon>Hexapoda</taxon>
        <taxon>Insecta</taxon>
        <taxon>Pterygota</taxon>
        <taxon>Neoptera</taxon>
        <taxon>Endopterygota</taxon>
        <taxon>Hymenoptera</taxon>
        <taxon>Apocrita</taxon>
        <taxon>Aculeata</taxon>
        <taxon>Formicoidea</taxon>
        <taxon>Formicidae</taxon>
        <taxon>Myrmicinae</taxon>
        <taxon>Pogonomyrmex</taxon>
    </lineage>
</organism>
<sequence length="124" mass="14319">MNQPKKTQTWPHRHFRRQRGNNSCDTSSNEMVTKLRSKATIDYTGSYKNITLTSATSVKIQRVASKLLLSARSRTRLAVINWQLELSTAVTIVRMRIGWREFTCLENQLQQPTPPQNFSPEGQR</sequence>
<feature type="compositionally biased region" description="Polar residues" evidence="1">
    <location>
        <begin position="20"/>
        <end position="30"/>
    </location>
</feature>
<evidence type="ECO:0000313" key="3">
    <source>
        <dbReference type="RefSeq" id="XP_025074136.1"/>
    </source>
</evidence>
<evidence type="ECO:0000256" key="1">
    <source>
        <dbReference type="SAM" id="MobiDB-lite"/>
    </source>
</evidence>
<evidence type="ECO:0000313" key="2">
    <source>
        <dbReference type="Proteomes" id="UP000504615"/>
    </source>
</evidence>